<comment type="cofactor">
    <cofactor evidence="1">
        <name>[4Fe-4S] cluster</name>
        <dbReference type="ChEBI" id="CHEBI:49883"/>
    </cofactor>
</comment>
<dbReference type="GO" id="GO:0005634">
    <property type="term" value="C:nucleus"/>
    <property type="evidence" value="ECO:0007669"/>
    <property type="project" value="UniProtKB-SubCell"/>
</dbReference>
<dbReference type="HAMAP" id="MF_03183">
    <property type="entry name" value="Endonuclease_III_Nth"/>
    <property type="match status" value="1"/>
</dbReference>
<evidence type="ECO:0000256" key="2">
    <source>
        <dbReference type="ARBA" id="ARBA00008343"/>
    </source>
</evidence>
<comment type="catalytic activity">
    <reaction evidence="13">
        <text>2'-deoxyribonucleotide-(2'-deoxyribose 5'-phosphate)-2'-deoxyribonucleotide-DNA = a 3'-end 2'-deoxyribonucleotide-(2,3-dehydro-2,3-deoxyribose 5'-phosphate)-DNA + a 5'-end 5'-phospho-2'-deoxyribonucleoside-DNA + H(+)</text>
        <dbReference type="Rhea" id="RHEA:66592"/>
        <dbReference type="Rhea" id="RHEA-COMP:13180"/>
        <dbReference type="Rhea" id="RHEA-COMP:16897"/>
        <dbReference type="Rhea" id="RHEA-COMP:17067"/>
        <dbReference type="ChEBI" id="CHEBI:15378"/>
        <dbReference type="ChEBI" id="CHEBI:136412"/>
        <dbReference type="ChEBI" id="CHEBI:157695"/>
        <dbReference type="ChEBI" id="CHEBI:167181"/>
        <dbReference type="EC" id="4.2.99.18"/>
    </reaction>
</comment>
<evidence type="ECO:0000259" key="15">
    <source>
        <dbReference type="SMART" id="SM00478"/>
    </source>
</evidence>
<evidence type="ECO:0000256" key="9">
    <source>
        <dbReference type="ARBA" id="ARBA00023014"/>
    </source>
</evidence>
<evidence type="ECO:0000256" key="12">
    <source>
        <dbReference type="ARBA" id="ARBA00023295"/>
    </source>
</evidence>
<dbReference type="SMART" id="SM00478">
    <property type="entry name" value="ENDO3c"/>
    <property type="match status" value="1"/>
</dbReference>
<dbReference type="Proteomes" id="UP000267029">
    <property type="component" value="Unassembled WGS sequence"/>
</dbReference>
<keyword evidence="12 13" id="KW-0326">Glycosidase</keyword>
<organism evidence="16 17">
    <name type="scientific">Mesocestoides corti</name>
    <name type="common">Flatworm</name>
    <dbReference type="NCBI Taxonomy" id="53468"/>
    <lineage>
        <taxon>Eukaryota</taxon>
        <taxon>Metazoa</taxon>
        <taxon>Spiralia</taxon>
        <taxon>Lophotrochozoa</taxon>
        <taxon>Platyhelminthes</taxon>
        <taxon>Cestoda</taxon>
        <taxon>Eucestoda</taxon>
        <taxon>Cyclophyllidea</taxon>
        <taxon>Mesocestoididae</taxon>
        <taxon>Mesocestoides</taxon>
    </lineage>
</organism>
<dbReference type="STRING" id="53468.A0A0R3UJJ4"/>
<dbReference type="PANTHER" id="PTHR43286:SF1">
    <property type="entry name" value="ENDONUCLEASE III-LIKE PROTEIN 1"/>
    <property type="match status" value="1"/>
</dbReference>
<comment type="subcellular location">
    <subcellularLocation>
        <location evidence="13">Nucleus</location>
    </subcellularLocation>
    <subcellularLocation>
        <location evidence="13">Mitochondrion</location>
    </subcellularLocation>
</comment>
<dbReference type="Gene3D" id="1.10.340.30">
    <property type="entry name" value="Hypothetical protein, domain 2"/>
    <property type="match status" value="1"/>
</dbReference>
<keyword evidence="13" id="KW-0496">Mitochondrion</keyword>
<feature type="region of interest" description="Disordered" evidence="14">
    <location>
        <begin position="248"/>
        <end position="275"/>
    </location>
</feature>
<evidence type="ECO:0000256" key="1">
    <source>
        <dbReference type="ARBA" id="ARBA00001966"/>
    </source>
</evidence>
<comment type="function">
    <text evidence="13">Bifunctional DNA N-glycosylase with associated apurinic/apyrimidinic (AP) lyase function that catalyzes the first step in base excision repair (BER), the primary repair pathway for the repair of oxidative DNA damage. The DNA N-glycosylase activity releases the damaged DNA base from DNA by cleaving the N-glycosidic bond, leaving an AP site. The AP lyase activity cleaves the phosphodiester bond 3' to the AP site by a beta-elimination. Primarily recognizes and repairs oxidative base damage of pyrimidines.</text>
</comment>
<evidence type="ECO:0000256" key="4">
    <source>
        <dbReference type="ARBA" id="ARBA00022723"/>
    </source>
</evidence>
<dbReference type="FunFam" id="1.10.1670.10:FF:000003">
    <property type="entry name" value="Endonuclease III homolog"/>
    <property type="match status" value="1"/>
</dbReference>
<keyword evidence="6 13" id="KW-0378">Hydrolase</keyword>
<keyword evidence="3" id="KW-0004">4Fe-4S</keyword>
<gene>
    <name evidence="13" type="primary">NTH1</name>
    <name evidence="16" type="ORF">MCOS_LOCUS7687</name>
</gene>
<reference evidence="16 17" key="1">
    <citation type="submission" date="2018-10" db="EMBL/GenBank/DDBJ databases">
        <authorList>
            <consortium name="Pathogen Informatics"/>
        </authorList>
    </citation>
    <scope>NUCLEOTIDE SEQUENCE [LARGE SCALE GENOMIC DNA]</scope>
</reference>
<evidence type="ECO:0000256" key="10">
    <source>
        <dbReference type="ARBA" id="ARBA00023204"/>
    </source>
</evidence>
<evidence type="ECO:0000256" key="8">
    <source>
        <dbReference type="ARBA" id="ARBA00023004"/>
    </source>
</evidence>
<keyword evidence="7" id="KW-0809">Transit peptide</keyword>
<dbReference type="PROSITE" id="PS00764">
    <property type="entry name" value="ENDONUCLEASE_III_1"/>
    <property type="match status" value="1"/>
</dbReference>
<dbReference type="GO" id="GO:0140078">
    <property type="term" value="F:class I DNA-(apurinic or apyrimidinic site) endonuclease activity"/>
    <property type="evidence" value="ECO:0007669"/>
    <property type="project" value="UniProtKB-EC"/>
</dbReference>
<dbReference type="InterPro" id="IPR030841">
    <property type="entry name" value="NTH1"/>
</dbReference>
<evidence type="ECO:0000313" key="17">
    <source>
        <dbReference type="Proteomes" id="UP000267029"/>
    </source>
</evidence>
<evidence type="ECO:0000256" key="14">
    <source>
        <dbReference type="SAM" id="MobiDB-lite"/>
    </source>
</evidence>
<dbReference type="GO" id="GO:0051539">
    <property type="term" value="F:4 iron, 4 sulfur cluster binding"/>
    <property type="evidence" value="ECO:0007669"/>
    <property type="project" value="UniProtKB-KW"/>
</dbReference>
<dbReference type="Pfam" id="PF00633">
    <property type="entry name" value="HHH"/>
    <property type="match status" value="1"/>
</dbReference>
<protein>
    <recommendedName>
        <fullName evidence="13">Endonuclease III homolog</fullName>
        <ecNumber evidence="13">3.2.2.-</ecNumber>
        <ecNumber evidence="13">4.2.99.18</ecNumber>
    </recommendedName>
    <alternativeName>
        <fullName evidence="13">Bifunctional DNA N-glycosylase/DNA-(apurinic or apyrimidinic site) lyase</fullName>
        <shortName evidence="13">DNA glycosylase/AP lyase</shortName>
    </alternativeName>
</protein>
<dbReference type="GO" id="GO:0000703">
    <property type="term" value="F:oxidized pyrimidine nucleobase lesion DNA N-glycosylase activity"/>
    <property type="evidence" value="ECO:0007669"/>
    <property type="project" value="UniProtKB-UniRule"/>
</dbReference>
<dbReference type="GO" id="GO:0005739">
    <property type="term" value="C:mitochondrion"/>
    <property type="evidence" value="ECO:0007669"/>
    <property type="project" value="UniProtKB-SubCell"/>
</dbReference>
<dbReference type="Gene3D" id="1.10.1670.10">
    <property type="entry name" value="Helix-hairpin-Helix base-excision DNA repair enzymes (C-terminal)"/>
    <property type="match status" value="1"/>
</dbReference>
<feature type="domain" description="HhH-GPD" evidence="15">
    <location>
        <begin position="76"/>
        <end position="227"/>
    </location>
</feature>
<dbReference type="FunFam" id="1.10.340.30:FF:000005">
    <property type="entry name" value="Endonuclease III-like protein 1"/>
    <property type="match status" value="1"/>
</dbReference>
<evidence type="ECO:0000256" key="13">
    <source>
        <dbReference type="HAMAP-Rule" id="MF_03183"/>
    </source>
</evidence>
<keyword evidence="11 13" id="KW-0456">Lyase</keyword>
<evidence type="ECO:0000313" key="16">
    <source>
        <dbReference type="EMBL" id="VDD81684.1"/>
    </source>
</evidence>
<dbReference type="InterPro" id="IPR004035">
    <property type="entry name" value="Endouclease-III_FeS-bd_BS"/>
</dbReference>
<name>A0A0R3UJJ4_MESCO</name>
<dbReference type="GO" id="GO:0006289">
    <property type="term" value="P:nucleotide-excision repair"/>
    <property type="evidence" value="ECO:0007669"/>
    <property type="project" value="TreeGrafter"/>
</dbReference>
<evidence type="ECO:0000256" key="6">
    <source>
        <dbReference type="ARBA" id="ARBA00022801"/>
    </source>
</evidence>
<evidence type="ECO:0000256" key="11">
    <source>
        <dbReference type="ARBA" id="ARBA00023239"/>
    </source>
</evidence>
<accession>A0A0R3UJJ4</accession>
<dbReference type="GO" id="GO:0003677">
    <property type="term" value="F:DNA binding"/>
    <property type="evidence" value="ECO:0007669"/>
    <property type="project" value="UniProtKB-UniRule"/>
</dbReference>
<dbReference type="PANTHER" id="PTHR43286">
    <property type="entry name" value="ENDONUCLEASE III-LIKE PROTEIN 1"/>
    <property type="match status" value="1"/>
</dbReference>
<dbReference type="EC" id="4.2.99.18" evidence="13"/>
<dbReference type="Pfam" id="PF00730">
    <property type="entry name" value="HhH-GPD"/>
    <property type="match status" value="1"/>
</dbReference>
<dbReference type="EC" id="3.2.2.-" evidence="13"/>
<dbReference type="WBParaSite" id="MCU_004312-RB">
    <property type="protein sequence ID" value="MCU_004312-RB"/>
    <property type="gene ID" value="MCU_004312"/>
</dbReference>
<feature type="compositionally biased region" description="Basic residues" evidence="14">
    <location>
        <begin position="266"/>
        <end position="275"/>
    </location>
</feature>
<keyword evidence="10 13" id="KW-0234">DNA repair</keyword>
<dbReference type="GO" id="GO:0006285">
    <property type="term" value="P:base-excision repair, AP site formation"/>
    <property type="evidence" value="ECO:0007669"/>
    <property type="project" value="UniProtKB-UniRule"/>
</dbReference>
<dbReference type="SUPFAM" id="SSF48150">
    <property type="entry name" value="DNA-glycosylase"/>
    <property type="match status" value="1"/>
</dbReference>
<reference evidence="18 19" key="2">
    <citation type="submission" date="2019-11" db="UniProtKB">
        <authorList>
            <consortium name="WormBaseParasite"/>
        </authorList>
    </citation>
    <scope>IDENTIFICATION</scope>
</reference>
<dbReference type="CDD" id="cd00056">
    <property type="entry name" value="ENDO3c"/>
    <property type="match status" value="1"/>
</dbReference>
<keyword evidence="4" id="KW-0479">Metal-binding</keyword>
<evidence type="ECO:0000313" key="18">
    <source>
        <dbReference type="WBParaSite" id="MCU_004312-RA"/>
    </source>
</evidence>
<keyword evidence="9" id="KW-0411">Iron-sulfur</keyword>
<comment type="caution">
    <text evidence="13">Lacks conserved residue(s) required for the propagation of feature annotation.</text>
</comment>
<dbReference type="InterPro" id="IPR000445">
    <property type="entry name" value="HhH_motif"/>
</dbReference>
<comment type="similarity">
    <text evidence="2 13">Belongs to the Nth/MutY family.</text>
</comment>
<keyword evidence="17" id="KW-1185">Reference proteome</keyword>
<dbReference type="InterPro" id="IPR003265">
    <property type="entry name" value="HhH-GPD_domain"/>
</dbReference>
<keyword evidence="5 13" id="KW-0227">DNA damage</keyword>
<dbReference type="OrthoDB" id="2099276at2759"/>
<evidence type="ECO:0000256" key="5">
    <source>
        <dbReference type="ARBA" id="ARBA00022763"/>
    </source>
</evidence>
<sequence length="275" mass="30693">MKRASKRTGTKSCGDIEDLAKLPSWQPPKWYATLENIQRMRVRRNAPVDTMGCDQLADERADPKTFRLQTLLSLMISSQTKDGATAGAIERLKEHNVAHLAALRKLPEQKLAQLLYPVSFYKTKAKNIKKVCEILASDFDGDIPHNLKDLLSLPGVGPKMAHLAMQCAWHEVTGIGVDTHVHRIANRIRWVQKPTKTPEETRIALESWLPRDLWGDVNHLLVGFGQQICLPVNPRCFACINSPICPSARKSPQAPDADSVESGPRKVARRSAAKK</sequence>
<evidence type="ECO:0000313" key="19">
    <source>
        <dbReference type="WBParaSite" id="MCU_004312-RB"/>
    </source>
</evidence>
<dbReference type="InterPro" id="IPR023170">
    <property type="entry name" value="HhH_base_excis_C"/>
</dbReference>
<dbReference type="WBParaSite" id="MCU_004312-RA">
    <property type="protein sequence ID" value="MCU_004312-RA"/>
    <property type="gene ID" value="MCU_004312"/>
</dbReference>
<dbReference type="InterPro" id="IPR011257">
    <property type="entry name" value="DNA_glycosylase"/>
</dbReference>
<keyword evidence="13" id="KW-0539">Nucleus</keyword>
<dbReference type="GO" id="GO:0046872">
    <property type="term" value="F:metal ion binding"/>
    <property type="evidence" value="ECO:0007669"/>
    <property type="project" value="UniProtKB-KW"/>
</dbReference>
<dbReference type="EMBL" id="UXSR01005396">
    <property type="protein sequence ID" value="VDD81684.1"/>
    <property type="molecule type" value="Genomic_DNA"/>
</dbReference>
<evidence type="ECO:0000256" key="3">
    <source>
        <dbReference type="ARBA" id="ARBA00022485"/>
    </source>
</evidence>
<dbReference type="AlphaFoldDB" id="A0A0R3UJJ4"/>
<keyword evidence="8" id="KW-0408">Iron</keyword>
<proteinExistence type="inferred from homology"/>
<evidence type="ECO:0000256" key="7">
    <source>
        <dbReference type="ARBA" id="ARBA00022946"/>
    </source>
</evidence>